<dbReference type="AlphaFoldDB" id="A0AAD5YPR3"/>
<keyword evidence="1" id="KW-0732">Signal</keyword>
<gene>
    <name evidence="2" type="ORF">NP233_g12745</name>
</gene>
<evidence type="ECO:0000313" key="2">
    <source>
        <dbReference type="EMBL" id="KAJ3553009.1"/>
    </source>
</evidence>
<sequence length="504" mass="57377">MISRLLSFSQLVGLVSGSLSFLSTQSIAAARMPTFNALPSELLEEIVDFAIHFPLPPLEERTPVPRLKRLRLVSRRMNEAVSPCLAARFRIWVFARPRSAQCDEICMDLAAGIPTFLQHLAVLNIHMMKIIVPDVRPWSNLLESLFSTSPNIRAVRWTHKPTELKKYPEAFIPGFLQSISSLQNLSELSISVDDDGDSEFIFPLEPIPRLRTFRISWDSIHPPSPQILSRISHVMANCTKLENFSFIAVYPRYSGWHTPVTFAQLFDAVHSESKDMVLQSLNLRGVIVRANEFKQHLRHFRCLLRLEMRYDPSPSAAINSGEVLQILGESKIFLTDVVLDTIHHPGVFGYLSSYSTLERLELQPRDQLDDSPHIVNTFFTSVLAAQSSSLRRLTISGYRWSHWGAPLSSEQLALLRKCRSLECIYCLIAIPDDNSQGGLKALDRNIGSKLPLHYRKLQHIKCASAANVKKTLLDSIVRRFRRSNNKIYFSITTDYAPIEPLRYW</sequence>
<feature type="chain" id="PRO_5042241316" description="F-box domain-containing protein" evidence="1">
    <location>
        <begin position="18"/>
        <end position="504"/>
    </location>
</feature>
<evidence type="ECO:0000256" key="1">
    <source>
        <dbReference type="SAM" id="SignalP"/>
    </source>
</evidence>
<keyword evidence="3" id="KW-1185">Reference proteome</keyword>
<evidence type="ECO:0008006" key="4">
    <source>
        <dbReference type="Google" id="ProtNLM"/>
    </source>
</evidence>
<reference evidence="2" key="1">
    <citation type="submission" date="2022-07" db="EMBL/GenBank/DDBJ databases">
        <title>Genome Sequence of Leucocoprinus birnbaumii.</title>
        <authorList>
            <person name="Buettner E."/>
        </authorList>
    </citation>
    <scope>NUCLEOTIDE SEQUENCE</scope>
    <source>
        <strain evidence="2">VT141</strain>
    </source>
</reference>
<dbReference type="Gene3D" id="3.80.10.10">
    <property type="entry name" value="Ribonuclease Inhibitor"/>
    <property type="match status" value="1"/>
</dbReference>
<dbReference type="Proteomes" id="UP001213000">
    <property type="component" value="Unassembled WGS sequence"/>
</dbReference>
<proteinExistence type="predicted"/>
<protein>
    <recommendedName>
        <fullName evidence="4">F-box domain-containing protein</fullName>
    </recommendedName>
</protein>
<feature type="signal peptide" evidence="1">
    <location>
        <begin position="1"/>
        <end position="17"/>
    </location>
</feature>
<dbReference type="EMBL" id="JANIEX010001972">
    <property type="protein sequence ID" value="KAJ3553009.1"/>
    <property type="molecule type" value="Genomic_DNA"/>
</dbReference>
<name>A0AAD5YPR3_9AGAR</name>
<dbReference type="InterPro" id="IPR032675">
    <property type="entry name" value="LRR_dom_sf"/>
</dbReference>
<accession>A0AAD5YPR3</accession>
<organism evidence="2 3">
    <name type="scientific">Leucocoprinus birnbaumii</name>
    <dbReference type="NCBI Taxonomy" id="56174"/>
    <lineage>
        <taxon>Eukaryota</taxon>
        <taxon>Fungi</taxon>
        <taxon>Dikarya</taxon>
        <taxon>Basidiomycota</taxon>
        <taxon>Agaricomycotina</taxon>
        <taxon>Agaricomycetes</taxon>
        <taxon>Agaricomycetidae</taxon>
        <taxon>Agaricales</taxon>
        <taxon>Agaricineae</taxon>
        <taxon>Agaricaceae</taxon>
        <taxon>Leucocoprinus</taxon>
    </lineage>
</organism>
<evidence type="ECO:0000313" key="3">
    <source>
        <dbReference type="Proteomes" id="UP001213000"/>
    </source>
</evidence>
<dbReference type="SUPFAM" id="SSF52047">
    <property type="entry name" value="RNI-like"/>
    <property type="match status" value="1"/>
</dbReference>
<comment type="caution">
    <text evidence="2">The sequence shown here is derived from an EMBL/GenBank/DDBJ whole genome shotgun (WGS) entry which is preliminary data.</text>
</comment>